<dbReference type="OrthoDB" id="429961at2759"/>
<dbReference type="Pfam" id="PF01535">
    <property type="entry name" value="PPR"/>
    <property type="match status" value="3"/>
</dbReference>
<dbReference type="PANTHER" id="PTHR45717">
    <property type="entry name" value="OS12G0527900 PROTEIN"/>
    <property type="match status" value="1"/>
</dbReference>
<dbReference type="GO" id="GO:0032259">
    <property type="term" value="P:methylation"/>
    <property type="evidence" value="ECO:0007669"/>
    <property type="project" value="UniProtKB-KW"/>
</dbReference>
<dbReference type="PANTHER" id="PTHR45717:SF20">
    <property type="entry name" value="OS07G0598500 PROTEIN"/>
    <property type="match status" value="1"/>
</dbReference>
<evidence type="ECO:0000313" key="4">
    <source>
        <dbReference type="EMBL" id="PKA51021.1"/>
    </source>
</evidence>
<dbReference type="EMBL" id="KZ452015">
    <property type="protein sequence ID" value="PKA51021.1"/>
    <property type="molecule type" value="Genomic_DNA"/>
</dbReference>
<evidence type="ECO:0000313" key="5">
    <source>
        <dbReference type="Proteomes" id="UP000236161"/>
    </source>
</evidence>
<dbReference type="GO" id="GO:0008168">
    <property type="term" value="F:methyltransferase activity"/>
    <property type="evidence" value="ECO:0007669"/>
    <property type="project" value="UniProtKB-KW"/>
</dbReference>
<dbReference type="GO" id="GO:0005739">
    <property type="term" value="C:mitochondrion"/>
    <property type="evidence" value="ECO:0007669"/>
    <property type="project" value="TreeGrafter"/>
</dbReference>
<sequence>MDSSRFFRVNRLKTVLRVARLLLSSSPLAPAAAKSYCSKTSRPPRRRSLAAIVYPLGHPSINLSPELDRWVADGNPLRIVEIQNLVRDLRRRRRHKQALELNRCKVSEWMKTKRNAIFMASDHAVHLDLIGEVHGVSAAENYFKSLMEKDKNEKTYGALLNCYVRERLINESLSHLEKMKVMGLASSSLPYNNIMCLYTTTGQHEKVPPLLAEMKESMVMPDNFSYRLCINSYGTRSDIEGMEKVLEEMALQPQIVVDWNTYSVVANIYIRALLIEKAISALRKAEGKLEKKNGLCYNHLISLYGAIGNKAEIWRLWKLQKENMKLVNRDYTTMLQALVKLGEIEEAEELIKEWESSGNSFDFRVPNVLLVGYRKKGTMEKAEVMLDEFLSKGKAPPSSSWGIVATGFAEKGEMSKAYEFMTSALCVYKPSSGWEPNSNAIRSILHYIADEVDAKNVETFVDLLKNVVPLNGDIYHTLIKSYIRAGAGIEKLLESMKSKGIEPNEETLEIIASFK</sequence>
<keyword evidence="2" id="KW-0677">Repeat</keyword>
<evidence type="ECO:0000256" key="2">
    <source>
        <dbReference type="ARBA" id="ARBA00022737"/>
    </source>
</evidence>
<organism evidence="4 5">
    <name type="scientific">Apostasia shenzhenica</name>
    <dbReference type="NCBI Taxonomy" id="1088818"/>
    <lineage>
        <taxon>Eukaryota</taxon>
        <taxon>Viridiplantae</taxon>
        <taxon>Streptophyta</taxon>
        <taxon>Embryophyta</taxon>
        <taxon>Tracheophyta</taxon>
        <taxon>Spermatophyta</taxon>
        <taxon>Magnoliopsida</taxon>
        <taxon>Liliopsida</taxon>
        <taxon>Asparagales</taxon>
        <taxon>Orchidaceae</taxon>
        <taxon>Apostasioideae</taxon>
        <taxon>Apostasia</taxon>
    </lineage>
</organism>
<comment type="similarity">
    <text evidence="1">Belongs to the PPR family. P subfamily.</text>
</comment>
<dbReference type="PROSITE" id="PS51375">
    <property type="entry name" value="PPR"/>
    <property type="match status" value="1"/>
</dbReference>
<evidence type="ECO:0000256" key="1">
    <source>
        <dbReference type="ARBA" id="ARBA00007626"/>
    </source>
</evidence>
<dbReference type="Gene3D" id="1.25.40.10">
    <property type="entry name" value="Tetratricopeptide repeat domain"/>
    <property type="match status" value="2"/>
</dbReference>
<keyword evidence="5" id="KW-1185">Reference proteome</keyword>
<name>A0A2I0A650_9ASPA</name>
<dbReference type="GO" id="GO:0003729">
    <property type="term" value="F:mRNA binding"/>
    <property type="evidence" value="ECO:0007669"/>
    <property type="project" value="UniProtKB-ARBA"/>
</dbReference>
<evidence type="ECO:0000256" key="3">
    <source>
        <dbReference type="PROSITE-ProRule" id="PRU00708"/>
    </source>
</evidence>
<dbReference type="Proteomes" id="UP000236161">
    <property type="component" value="Unassembled WGS sequence"/>
</dbReference>
<accession>A0A2I0A650</accession>
<dbReference type="InterPro" id="IPR002885">
    <property type="entry name" value="PPR_rpt"/>
</dbReference>
<dbReference type="NCBIfam" id="TIGR00756">
    <property type="entry name" value="PPR"/>
    <property type="match status" value="1"/>
</dbReference>
<gene>
    <name evidence="4" type="ORF">AXF42_Ash007678</name>
</gene>
<dbReference type="InterPro" id="IPR011990">
    <property type="entry name" value="TPR-like_helical_dom_sf"/>
</dbReference>
<reference evidence="4 5" key="1">
    <citation type="journal article" date="2017" name="Nature">
        <title>The Apostasia genome and the evolution of orchids.</title>
        <authorList>
            <person name="Zhang G.Q."/>
            <person name="Liu K.W."/>
            <person name="Li Z."/>
            <person name="Lohaus R."/>
            <person name="Hsiao Y.Y."/>
            <person name="Niu S.C."/>
            <person name="Wang J.Y."/>
            <person name="Lin Y.C."/>
            <person name="Xu Q."/>
            <person name="Chen L.J."/>
            <person name="Yoshida K."/>
            <person name="Fujiwara S."/>
            <person name="Wang Z.W."/>
            <person name="Zhang Y.Q."/>
            <person name="Mitsuda N."/>
            <person name="Wang M."/>
            <person name="Liu G.H."/>
            <person name="Pecoraro L."/>
            <person name="Huang H.X."/>
            <person name="Xiao X.J."/>
            <person name="Lin M."/>
            <person name="Wu X.Y."/>
            <person name="Wu W.L."/>
            <person name="Chen Y.Y."/>
            <person name="Chang S.B."/>
            <person name="Sakamoto S."/>
            <person name="Ohme-Takagi M."/>
            <person name="Yagi M."/>
            <person name="Zeng S.J."/>
            <person name="Shen C.Y."/>
            <person name="Yeh C.M."/>
            <person name="Luo Y.B."/>
            <person name="Tsai W.C."/>
            <person name="Van de Peer Y."/>
            <person name="Liu Z.J."/>
        </authorList>
    </citation>
    <scope>NUCLEOTIDE SEQUENCE [LARGE SCALE GENOMIC DNA]</scope>
    <source>
        <strain evidence="5">cv. Shenzhen</strain>
        <tissue evidence="4">Stem</tissue>
    </source>
</reference>
<dbReference type="AlphaFoldDB" id="A0A2I0A650"/>
<protein>
    <submittedName>
        <fullName evidence="4">Pentatricopeptide repeat-containing protein</fullName>
        <ecNumber evidence="4">2.1.1.204</ecNumber>
    </submittedName>
</protein>
<dbReference type="EC" id="2.1.1.204" evidence="4"/>
<proteinExistence type="inferred from homology"/>
<keyword evidence="4" id="KW-0489">Methyltransferase</keyword>
<keyword evidence="4" id="KW-0808">Transferase</keyword>
<feature type="repeat" description="PPR" evidence="3">
    <location>
        <begin position="152"/>
        <end position="186"/>
    </location>
</feature>